<dbReference type="Proteomes" id="UP001314170">
    <property type="component" value="Unassembled WGS sequence"/>
</dbReference>
<name>A0AAV1RXN8_9ROSI</name>
<accession>A0AAV1RXN8</accession>
<dbReference type="AlphaFoldDB" id="A0AAV1RXN8"/>
<dbReference type="EMBL" id="CAWUPB010001160">
    <property type="protein sequence ID" value="CAK7341247.1"/>
    <property type="molecule type" value="Genomic_DNA"/>
</dbReference>
<gene>
    <name evidence="1" type="ORF">DCAF_LOCUS16188</name>
</gene>
<organism evidence="1 2">
    <name type="scientific">Dovyalis caffra</name>
    <dbReference type="NCBI Taxonomy" id="77055"/>
    <lineage>
        <taxon>Eukaryota</taxon>
        <taxon>Viridiplantae</taxon>
        <taxon>Streptophyta</taxon>
        <taxon>Embryophyta</taxon>
        <taxon>Tracheophyta</taxon>
        <taxon>Spermatophyta</taxon>
        <taxon>Magnoliopsida</taxon>
        <taxon>eudicotyledons</taxon>
        <taxon>Gunneridae</taxon>
        <taxon>Pentapetalae</taxon>
        <taxon>rosids</taxon>
        <taxon>fabids</taxon>
        <taxon>Malpighiales</taxon>
        <taxon>Salicaceae</taxon>
        <taxon>Flacourtieae</taxon>
        <taxon>Dovyalis</taxon>
    </lineage>
</organism>
<evidence type="ECO:0000313" key="2">
    <source>
        <dbReference type="Proteomes" id="UP001314170"/>
    </source>
</evidence>
<protein>
    <submittedName>
        <fullName evidence="1">Uncharacterized protein</fullName>
    </submittedName>
</protein>
<comment type="caution">
    <text evidence="1">The sequence shown here is derived from an EMBL/GenBank/DDBJ whole genome shotgun (WGS) entry which is preliminary data.</text>
</comment>
<keyword evidence="2" id="KW-1185">Reference proteome</keyword>
<sequence>MANSAGMQPSGSVPLTRTRLLQGHTASATMNGQQMLRTNKYKVVVVDNIIATKTDENIWLIDKLPGFLNSNTCTDSLLAIEKLFTCKSSSVIKDSRSKVGTSK</sequence>
<reference evidence="1 2" key="1">
    <citation type="submission" date="2024-01" db="EMBL/GenBank/DDBJ databases">
        <authorList>
            <person name="Waweru B."/>
        </authorList>
    </citation>
    <scope>NUCLEOTIDE SEQUENCE [LARGE SCALE GENOMIC DNA]</scope>
</reference>
<evidence type="ECO:0000313" key="1">
    <source>
        <dbReference type="EMBL" id="CAK7341247.1"/>
    </source>
</evidence>
<proteinExistence type="predicted"/>